<evidence type="ECO:0000313" key="11">
    <source>
        <dbReference type="Proteomes" id="UP000094569"/>
    </source>
</evidence>
<dbReference type="EMBL" id="JXNT01000006">
    <property type="protein sequence ID" value="ODM18306.1"/>
    <property type="molecule type" value="Genomic_DNA"/>
</dbReference>
<dbReference type="PROSITE" id="PS50294">
    <property type="entry name" value="WD_REPEATS_REGION"/>
    <property type="match status" value="1"/>
</dbReference>
<evidence type="ECO:0000256" key="7">
    <source>
        <dbReference type="ARBA" id="ARBA00023242"/>
    </source>
</evidence>
<dbReference type="PANTHER" id="PTHR44215">
    <property type="entry name" value="WD REPEAT-CONTAINING PROTEIN 75"/>
    <property type="match status" value="1"/>
</dbReference>
<dbReference type="InterPro" id="IPR036322">
    <property type="entry name" value="WD40_repeat_dom_sf"/>
</dbReference>
<dbReference type="STRING" id="573508.A0A1E3BD39"/>
<dbReference type="Pfam" id="PF23869">
    <property type="entry name" value="Beta-prop_WDR75_1st"/>
    <property type="match status" value="1"/>
</dbReference>
<keyword evidence="6" id="KW-0804">Transcription</keyword>
<dbReference type="SUPFAM" id="SSF50969">
    <property type="entry name" value="YVTN repeat-like/Quinoprotein amine dehydrogenase"/>
    <property type="match status" value="1"/>
</dbReference>
<dbReference type="InterPro" id="IPR015943">
    <property type="entry name" value="WD40/YVTN_repeat-like_dom_sf"/>
</dbReference>
<evidence type="ECO:0000256" key="6">
    <source>
        <dbReference type="ARBA" id="ARBA00023163"/>
    </source>
</evidence>
<keyword evidence="7" id="KW-0539">Nucleus</keyword>
<evidence type="ECO:0000256" key="4">
    <source>
        <dbReference type="ARBA" id="ARBA00022574"/>
    </source>
</evidence>
<dbReference type="Proteomes" id="UP000094569">
    <property type="component" value="Unassembled WGS sequence"/>
</dbReference>
<keyword evidence="11" id="KW-1185">Reference proteome</keyword>
<sequence>MSGASQSSRLSKRSRASDAAQSQVAHTDESRTKRRRFARRKSDSEKGSALPVSKGLQELSVIDDNMSVANTHESSRTSWSLSQLGAGQYTDLEPVLTPDEEYLFLAVETAIHIYSTATSHLVRTLQTQPNQSIIGYKLCPINQDHIYVFTSTGSISKWEWATGKQTLHWDTCRKTSSIDVIEAFRDDTRILFYSICERKGGKREIRAFTFRDGKPLETVVLETDIRIGHIRAAQQGRAVLAYGGQNLLLGIADGSGFDSVEHVQYTWREAILPVNITCLDVRENTRQNVQDAKARKLSEQLDLAVGEMAGSILIYQDVLGFFVNNQDIRDGGKSFAPRRLHWHRGPVNALRWSKDGNYVISGGHESVMVLWQLDTGRKQFLPHLSSPICNIAISPTGNSYAVKLADNSIMVLSARELQPYATVIGLQVSPKMVKSRGQFGPNASSSITAAVLHPQYPDQLLVAVPASRQMSQDGHYSAISPVLQTYNIHTNNHISRQALARTNTTVLKISPEGSEITTPDIKYLDIVQDGKWMATVDCWSPFPQDTKALGLSNIGDGRVNSREETFLKFWKWNGSSNLWELVTRIDGPHFLDNGPTPILGLASRPRSNEFVTIGADAVLRVWCPNPRPRSGLQTGPDAAQQLETWKCRNIVDLKGSSGPNKTEYLSTACLTFSEDGSVLAVCLPSTSSANPGPVLLLDAQKCTIRYNRPGAYSDDPCAVRFLGRHLIVASKRAVSVWDTVDDLIRIPASPVDGLSAGRSQPLLAVSPRTRTFAIALHDLQQTKKSRTTQFHVQVYDIESLLPVFSFSVGKCPLVLTSDPRSGDYIIVDAGATVQRFGCSDRTPQTTTRPRELPSRVNSGLVDLFGSQTSALQNTATLDTERASSQSGGLSGVFGEAPSFVLPPASVLFRNVVQSLSVR</sequence>
<name>A0A1E3BD39_ASPCR</name>
<keyword evidence="2" id="KW-0690">Ribosome biogenesis</keyword>
<gene>
    <name evidence="10" type="ORF">SI65_06177</name>
</gene>
<dbReference type="InterPro" id="IPR053826">
    <property type="entry name" value="WDR75"/>
</dbReference>
<accession>A0A1E3BD39</accession>
<keyword evidence="4 8" id="KW-0853">WD repeat</keyword>
<proteinExistence type="predicted"/>
<organism evidence="10 11">
    <name type="scientific">Aspergillus cristatus</name>
    <name type="common">Chinese Fuzhuan brick tea-fermentation fungus</name>
    <name type="synonym">Eurotium cristatum</name>
    <dbReference type="NCBI Taxonomy" id="573508"/>
    <lineage>
        <taxon>Eukaryota</taxon>
        <taxon>Fungi</taxon>
        <taxon>Dikarya</taxon>
        <taxon>Ascomycota</taxon>
        <taxon>Pezizomycotina</taxon>
        <taxon>Eurotiomycetes</taxon>
        <taxon>Eurotiomycetidae</taxon>
        <taxon>Eurotiales</taxon>
        <taxon>Aspergillaceae</taxon>
        <taxon>Aspergillus</taxon>
        <taxon>Aspergillus subgen. Aspergillus</taxon>
    </lineage>
</organism>
<keyword evidence="3" id="KW-0698">rRNA processing</keyword>
<dbReference type="GO" id="GO:0003723">
    <property type="term" value="F:RNA binding"/>
    <property type="evidence" value="ECO:0007669"/>
    <property type="project" value="InterPro"/>
</dbReference>
<dbReference type="GO" id="GO:0032040">
    <property type="term" value="C:small-subunit processome"/>
    <property type="evidence" value="ECO:0007669"/>
    <property type="project" value="InterPro"/>
</dbReference>
<dbReference type="VEuPathDB" id="FungiDB:SI65_06177"/>
<dbReference type="GO" id="GO:0045943">
    <property type="term" value="P:positive regulation of transcription by RNA polymerase I"/>
    <property type="evidence" value="ECO:0007669"/>
    <property type="project" value="InterPro"/>
</dbReference>
<evidence type="ECO:0000256" key="8">
    <source>
        <dbReference type="PROSITE-ProRule" id="PRU00221"/>
    </source>
</evidence>
<evidence type="ECO:0000256" key="2">
    <source>
        <dbReference type="ARBA" id="ARBA00022517"/>
    </source>
</evidence>
<comment type="subcellular location">
    <subcellularLocation>
        <location evidence="1">Nucleus</location>
        <location evidence="1">Nucleolus</location>
    </subcellularLocation>
</comment>
<dbReference type="GO" id="GO:2000234">
    <property type="term" value="P:positive regulation of rRNA processing"/>
    <property type="evidence" value="ECO:0007669"/>
    <property type="project" value="TreeGrafter"/>
</dbReference>
<evidence type="ECO:0000256" key="5">
    <source>
        <dbReference type="ARBA" id="ARBA00022737"/>
    </source>
</evidence>
<dbReference type="GO" id="GO:0006364">
    <property type="term" value="P:rRNA processing"/>
    <property type="evidence" value="ECO:0007669"/>
    <property type="project" value="UniProtKB-KW"/>
</dbReference>
<evidence type="ECO:0000313" key="10">
    <source>
        <dbReference type="EMBL" id="ODM18306.1"/>
    </source>
</evidence>
<dbReference type="PROSITE" id="PS50082">
    <property type="entry name" value="WD_REPEATS_2"/>
    <property type="match status" value="1"/>
</dbReference>
<dbReference type="AlphaFoldDB" id="A0A1E3BD39"/>
<dbReference type="SUPFAM" id="SSF50978">
    <property type="entry name" value="WD40 repeat-like"/>
    <property type="match status" value="1"/>
</dbReference>
<evidence type="ECO:0000256" key="3">
    <source>
        <dbReference type="ARBA" id="ARBA00022552"/>
    </source>
</evidence>
<protein>
    <submittedName>
        <fullName evidence="10">Uncharacterized protein</fullName>
    </submittedName>
</protein>
<dbReference type="SMART" id="SM00320">
    <property type="entry name" value="WD40"/>
    <property type="match status" value="4"/>
</dbReference>
<dbReference type="InterPro" id="IPR011044">
    <property type="entry name" value="Quino_amine_DH_bsu"/>
</dbReference>
<dbReference type="InterPro" id="IPR001680">
    <property type="entry name" value="WD40_rpt"/>
</dbReference>
<feature type="region of interest" description="Disordered" evidence="9">
    <location>
        <begin position="1"/>
        <end position="51"/>
    </location>
</feature>
<dbReference type="PANTHER" id="PTHR44215:SF1">
    <property type="entry name" value="WD REPEAT-CONTAINING PROTEIN 75"/>
    <property type="match status" value="1"/>
</dbReference>
<evidence type="ECO:0000256" key="1">
    <source>
        <dbReference type="ARBA" id="ARBA00004604"/>
    </source>
</evidence>
<reference evidence="10 11" key="1">
    <citation type="journal article" date="2016" name="BMC Genomics">
        <title>Comparative genomic and transcriptomic analyses of the Fuzhuan brick tea-fermentation fungus Aspergillus cristatus.</title>
        <authorList>
            <person name="Ge Y."/>
            <person name="Wang Y."/>
            <person name="Liu Y."/>
            <person name="Tan Y."/>
            <person name="Ren X."/>
            <person name="Zhang X."/>
            <person name="Hyde K.D."/>
            <person name="Liu Y."/>
            <person name="Liu Z."/>
        </authorList>
    </citation>
    <scope>NUCLEOTIDE SEQUENCE [LARGE SCALE GENOMIC DNA]</scope>
    <source>
        <strain evidence="10 11">GZAAS20.1005</strain>
    </source>
</reference>
<dbReference type="OrthoDB" id="4096at2759"/>
<comment type="caution">
    <text evidence="10">The sequence shown here is derived from an EMBL/GenBank/DDBJ whole genome shotgun (WGS) entry which is preliminary data.</text>
</comment>
<dbReference type="Gene3D" id="2.130.10.10">
    <property type="entry name" value="YVTN repeat-like/Quinoprotein amine dehydrogenase"/>
    <property type="match status" value="3"/>
</dbReference>
<keyword evidence="5" id="KW-0677">Repeat</keyword>
<evidence type="ECO:0000256" key="9">
    <source>
        <dbReference type="SAM" id="MobiDB-lite"/>
    </source>
</evidence>
<feature type="repeat" description="WD" evidence="8">
    <location>
        <begin position="340"/>
        <end position="381"/>
    </location>
</feature>